<dbReference type="PANTHER" id="PTHR43547">
    <property type="entry name" value="TWO-COMPONENT HISTIDINE KINASE"/>
    <property type="match status" value="1"/>
</dbReference>
<dbReference type="SMART" id="SM00388">
    <property type="entry name" value="HisKA"/>
    <property type="match status" value="1"/>
</dbReference>
<keyword evidence="11" id="KW-1185">Reference proteome</keyword>
<dbReference type="CDD" id="cd17574">
    <property type="entry name" value="REC_OmpR"/>
    <property type="match status" value="1"/>
</dbReference>
<feature type="domain" description="Response regulatory" evidence="9">
    <location>
        <begin position="7"/>
        <end position="121"/>
    </location>
</feature>
<accession>A0A4R7S0Y8</accession>
<dbReference type="InterPro" id="IPR003594">
    <property type="entry name" value="HATPase_dom"/>
</dbReference>
<evidence type="ECO:0000256" key="2">
    <source>
        <dbReference type="ARBA" id="ARBA00012438"/>
    </source>
</evidence>
<name>A0A4R7S0Y8_9BACT</name>
<keyword evidence="3 6" id="KW-0597">Phosphoprotein</keyword>
<sequence>MNERSYHVMLVEDSTTQAISLTALLEQEGWRVTWVSSAEKAFSTLRETLPDLILLDYHLPGIRGDEVCRRIRMNVDTRSLPIVMLTSQEGQQVQGLDSGADDFVAKSTNPEVLLLRLRTLLQKSGLNERIIHGSEDSSFQDVHLLAIDDSAIFLDRLKHELSKEGYKLETCTDGEEGIKRLGERKFDGVIIDLVMPRMDGFEVCKHVNALRKSLHLPLITILLTGADSTDNLSRALEAGADDFVGKSNDYSILKGRIRALLRRKFFAEENNRILQEFRQKELEALRERAAKEAAEARAELVEELKRSQEELKRASAAKDQFMAMLSHELRTPLTPVMAVVEERSQDASLPEDVRRDFQMIRRNVQLEAHLINDLLDLTRITQDKMEFSFQPVDMARIIREVVEMCKTGDREQPTIHIHTEIQDACLMGDSVRLTQVVWNLLQNAIKFTPNHGSIEVSLKSESRTGQPFMVLEVTDSGAGIEPEMLERIFEAFQQERRQPNRQHGGLGLGLAISKAIVERHHGRLSATSAGANQGSTFRLALPMQLELIPKIKPVDAADGQSDDVSGATESHKPTRAQWRILLVEDHEDTRDSLARLLRRRGHEVHVATSVAEAAAQAAEVTGLQILISDVGLPDGDGMDVLREVMKIQKVHAIALSGFGMKEDVQRSLDSGYLHHLTKPVQFTQLEAALAH</sequence>
<reference evidence="10 11" key="1">
    <citation type="submission" date="2019-03" db="EMBL/GenBank/DDBJ databases">
        <title>Genomic Encyclopedia of Archaeal and Bacterial Type Strains, Phase II (KMG-II): from individual species to whole genera.</title>
        <authorList>
            <person name="Goeker M."/>
        </authorList>
    </citation>
    <scope>NUCLEOTIDE SEQUENCE [LARGE SCALE GENOMIC DNA]</scope>
    <source>
        <strain evidence="10 11">ATCC 25309</strain>
    </source>
</reference>
<dbReference type="CDD" id="cd00082">
    <property type="entry name" value="HisKA"/>
    <property type="match status" value="1"/>
</dbReference>
<dbReference type="Pfam" id="PF00072">
    <property type="entry name" value="Response_reg"/>
    <property type="match status" value="3"/>
</dbReference>
<evidence type="ECO:0000313" key="11">
    <source>
        <dbReference type="Proteomes" id="UP000295662"/>
    </source>
</evidence>
<dbReference type="OrthoDB" id="9790669at2"/>
<keyword evidence="4" id="KW-0808">Transferase</keyword>
<organism evidence="10 11">
    <name type="scientific">Prosthecobacter fusiformis</name>
    <dbReference type="NCBI Taxonomy" id="48464"/>
    <lineage>
        <taxon>Bacteria</taxon>
        <taxon>Pseudomonadati</taxon>
        <taxon>Verrucomicrobiota</taxon>
        <taxon>Verrucomicrobiia</taxon>
        <taxon>Verrucomicrobiales</taxon>
        <taxon>Verrucomicrobiaceae</taxon>
        <taxon>Prosthecobacter</taxon>
    </lineage>
</organism>
<dbReference type="RefSeq" id="WP_133795502.1">
    <property type="nucleotide sequence ID" value="NZ_SOCA01000003.1"/>
</dbReference>
<dbReference type="InterPro" id="IPR036097">
    <property type="entry name" value="HisK_dim/P_sf"/>
</dbReference>
<dbReference type="SUPFAM" id="SSF52172">
    <property type="entry name" value="CheY-like"/>
    <property type="match status" value="3"/>
</dbReference>
<dbReference type="SUPFAM" id="SSF55874">
    <property type="entry name" value="ATPase domain of HSP90 chaperone/DNA topoisomerase II/histidine kinase"/>
    <property type="match status" value="1"/>
</dbReference>
<evidence type="ECO:0000256" key="3">
    <source>
        <dbReference type="ARBA" id="ARBA00022553"/>
    </source>
</evidence>
<keyword evidence="7" id="KW-0175">Coiled coil</keyword>
<dbReference type="SMART" id="SM00387">
    <property type="entry name" value="HATPase_c"/>
    <property type="match status" value="1"/>
</dbReference>
<feature type="modified residue" description="4-aspartylphosphate" evidence="6">
    <location>
        <position position="56"/>
    </location>
</feature>
<evidence type="ECO:0000256" key="5">
    <source>
        <dbReference type="ARBA" id="ARBA00022777"/>
    </source>
</evidence>
<proteinExistence type="predicted"/>
<dbReference type="PROSITE" id="PS50110">
    <property type="entry name" value="RESPONSE_REGULATORY"/>
    <property type="match status" value="3"/>
</dbReference>
<evidence type="ECO:0000313" key="10">
    <source>
        <dbReference type="EMBL" id="TDU71339.1"/>
    </source>
</evidence>
<dbReference type="InterPro" id="IPR003661">
    <property type="entry name" value="HisK_dim/P_dom"/>
</dbReference>
<dbReference type="InterPro" id="IPR036890">
    <property type="entry name" value="HATPase_C_sf"/>
</dbReference>
<dbReference type="SMART" id="SM00448">
    <property type="entry name" value="REC"/>
    <property type="match status" value="3"/>
</dbReference>
<gene>
    <name evidence="10" type="ORF">EI77_02463</name>
</gene>
<dbReference type="Gene3D" id="1.10.287.130">
    <property type="match status" value="1"/>
</dbReference>
<evidence type="ECO:0000256" key="7">
    <source>
        <dbReference type="SAM" id="Coils"/>
    </source>
</evidence>
<dbReference type="GO" id="GO:0000155">
    <property type="term" value="F:phosphorelay sensor kinase activity"/>
    <property type="evidence" value="ECO:0007669"/>
    <property type="project" value="InterPro"/>
</dbReference>
<protein>
    <recommendedName>
        <fullName evidence="2">histidine kinase</fullName>
        <ecNumber evidence="2">2.7.13.3</ecNumber>
    </recommendedName>
</protein>
<feature type="domain" description="Histidine kinase" evidence="8">
    <location>
        <begin position="324"/>
        <end position="545"/>
    </location>
</feature>
<dbReference type="InterPro" id="IPR001789">
    <property type="entry name" value="Sig_transdc_resp-reg_receiver"/>
</dbReference>
<keyword evidence="5 10" id="KW-0418">Kinase</keyword>
<dbReference type="Pfam" id="PF02518">
    <property type="entry name" value="HATPase_c"/>
    <property type="match status" value="1"/>
</dbReference>
<evidence type="ECO:0000256" key="4">
    <source>
        <dbReference type="ARBA" id="ARBA00022679"/>
    </source>
</evidence>
<feature type="domain" description="Response regulatory" evidence="9">
    <location>
        <begin position="579"/>
        <end position="691"/>
    </location>
</feature>
<feature type="coiled-coil region" evidence="7">
    <location>
        <begin position="279"/>
        <end position="324"/>
    </location>
</feature>
<evidence type="ECO:0000259" key="8">
    <source>
        <dbReference type="PROSITE" id="PS50109"/>
    </source>
</evidence>
<dbReference type="PRINTS" id="PR00344">
    <property type="entry name" value="BCTRLSENSOR"/>
</dbReference>
<feature type="domain" description="Response regulatory" evidence="9">
    <location>
        <begin position="143"/>
        <end position="261"/>
    </location>
</feature>
<evidence type="ECO:0000256" key="6">
    <source>
        <dbReference type="PROSITE-ProRule" id="PRU00169"/>
    </source>
</evidence>
<dbReference type="Pfam" id="PF00512">
    <property type="entry name" value="HisKA"/>
    <property type="match status" value="1"/>
</dbReference>
<feature type="modified residue" description="4-aspartylphosphate" evidence="6">
    <location>
        <position position="192"/>
    </location>
</feature>
<dbReference type="InterPro" id="IPR004358">
    <property type="entry name" value="Sig_transdc_His_kin-like_C"/>
</dbReference>
<dbReference type="AlphaFoldDB" id="A0A4R7S0Y8"/>
<dbReference type="SUPFAM" id="SSF47384">
    <property type="entry name" value="Homodimeric domain of signal transducing histidine kinase"/>
    <property type="match status" value="1"/>
</dbReference>
<comment type="caution">
    <text evidence="10">The sequence shown here is derived from an EMBL/GenBank/DDBJ whole genome shotgun (WGS) entry which is preliminary data.</text>
</comment>
<evidence type="ECO:0000256" key="1">
    <source>
        <dbReference type="ARBA" id="ARBA00000085"/>
    </source>
</evidence>
<dbReference type="PROSITE" id="PS50109">
    <property type="entry name" value="HIS_KIN"/>
    <property type="match status" value="1"/>
</dbReference>
<dbReference type="PANTHER" id="PTHR43547:SF2">
    <property type="entry name" value="HYBRID SIGNAL TRANSDUCTION HISTIDINE KINASE C"/>
    <property type="match status" value="1"/>
</dbReference>
<dbReference type="InterPro" id="IPR011006">
    <property type="entry name" value="CheY-like_superfamily"/>
</dbReference>
<feature type="modified residue" description="4-aspartylphosphate" evidence="6">
    <location>
        <position position="629"/>
    </location>
</feature>
<dbReference type="EC" id="2.7.13.3" evidence="2"/>
<evidence type="ECO:0000259" key="9">
    <source>
        <dbReference type="PROSITE" id="PS50110"/>
    </source>
</evidence>
<dbReference type="Gene3D" id="3.40.50.2300">
    <property type="match status" value="3"/>
</dbReference>
<dbReference type="InterPro" id="IPR005467">
    <property type="entry name" value="His_kinase_dom"/>
</dbReference>
<dbReference type="FunFam" id="3.30.565.10:FF:000006">
    <property type="entry name" value="Sensor histidine kinase WalK"/>
    <property type="match status" value="1"/>
</dbReference>
<comment type="catalytic activity">
    <reaction evidence="1">
        <text>ATP + protein L-histidine = ADP + protein N-phospho-L-histidine.</text>
        <dbReference type="EC" id="2.7.13.3"/>
    </reaction>
</comment>
<dbReference type="EMBL" id="SOCA01000003">
    <property type="protein sequence ID" value="TDU71339.1"/>
    <property type="molecule type" value="Genomic_DNA"/>
</dbReference>
<dbReference type="Proteomes" id="UP000295662">
    <property type="component" value="Unassembled WGS sequence"/>
</dbReference>
<dbReference type="Gene3D" id="3.30.565.10">
    <property type="entry name" value="Histidine kinase-like ATPase, C-terminal domain"/>
    <property type="match status" value="1"/>
</dbReference>